<dbReference type="GO" id="GO:0005948">
    <property type="term" value="C:acetolactate synthase complex"/>
    <property type="evidence" value="ECO:0007669"/>
    <property type="project" value="TreeGrafter"/>
</dbReference>
<dbReference type="GO" id="GO:0009099">
    <property type="term" value="P:L-valine biosynthetic process"/>
    <property type="evidence" value="ECO:0007669"/>
    <property type="project" value="TreeGrafter"/>
</dbReference>
<dbReference type="CDD" id="cd07035">
    <property type="entry name" value="TPP_PYR_POX_like"/>
    <property type="match status" value="1"/>
</dbReference>
<dbReference type="Gene3D" id="3.40.50.1220">
    <property type="entry name" value="TPP-binding domain"/>
    <property type="match status" value="1"/>
</dbReference>
<dbReference type="Pfam" id="PF00205">
    <property type="entry name" value="TPP_enzyme_M"/>
    <property type="match status" value="1"/>
</dbReference>
<dbReference type="InterPro" id="IPR045229">
    <property type="entry name" value="TPP_enz"/>
</dbReference>
<keyword evidence="5" id="KW-0479">Metal-binding</keyword>
<dbReference type="Pfam" id="PF02776">
    <property type="entry name" value="TPP_enzyme_N"/>
    <property type="match status" value="1"/>
</dbReference>
<accession>A0AAV6VVY5</accession>
<dbReference type="Gene3D" id="3.40.50.970">
    <property type="match status" value="2"/>
</dbReference>
<dbReference type="InterPro" id="IPR029035">
    <property type="entry name" value="DHS-like_NAD/FAD-binding_dom"/>
</dbReference>
<comment type="cofactor">
    <cofactor evidence="1">
        <name>Mg(2+)</name>
        <dbReference type="ChEBI" id="CHEBI:18420"/>
    </cofactor>
</comment>
<comment type="catalytic activity">
    <reaction evidence="9">
        <text>(2R)-hydroxyhexadecanoyl-CoA = pentadecanal + formyl-CoA</text>
        <dbReference type="Rhea" id="RHEA:55212"/>
        <dbReference type="ChEBI" id="CHEBI:17302"/>
        <dbReference type="ChEBI" id="CHEBI:57376"/>
        <dbReference type="ChEBI" id="CHEBI:138654"/>
    </reaction>
    <physiologicalReaction direction="left-to-right" evidence="9">
        <dbReference type="Rhea" id="RHEA:55213"/>
    </physiologicalReaction>
</comment>
<dbReference type="PROSITE" id="PS00187">
    <property type="entry name" value="TPP_ENZYMES"/>
    <property type="match status" value="1"/>
</dbReference>
<comment type="cofactor">
    <cofactor evidence="2">
        <name>thiamine diphosphate</name>
        <dbReference type="ChEBI" id="CHEBI:58937"/>
    </cofactor>
</comment>
<evidence type="ECO:0000256" key="3">
    <source>
        <dbReference type="ARBA" id="ARBA00007812"/>
    </source>
</evidence>
<evidence type="ECO:0000256" key="1">
    <source>
        <dbReference type="ARBA" id="ARBA00001946"/>
    </source>
</evidence>
<evidence type="ECO:0000256" key="6">
    <source>
        <dbReference type="ARBA" id="ARBA00023052"/>
    </source>
</evidence>
<evidence type="ECO:0000256" key="2">
    <source>
        <dbReference type="ARBA" id="ARBA00001964"/>
    </source>
</evidence>
<evidence type="ECO:0000256" key="7">
    <source>
        <dbReference type="ARBA" id="ARBA00030510"/>
    </source>
</evidence>
<evidence type="ECO:0000313" key="16">
    <source>
        <dbReference type="Proteomes" id="UP000827092"/>
    </source>
</evidence>
<dbReference type="GO" id="GO:0030976">
    <property type="term" value="F:thiamine pyrophosphate binding"/>
    <property type="evidence" value="ECO:0007669"/>
    <property type="project" value="InterPro"/>
</dbReference>
<feature type="transmembrane region" description="Helical" evidence="11">
    <location>
        <begin position="12"/>
        <end position="31"/>
    </location>
</feature>
<evidence type="ECO:0000256" key="11">
    <source>
        <dbReference type="SAM" id="Phobius"/>
    </source>
</evidence>
<dbReference type="GO" id="GO:0003984">
    <property type="term" value="F:acetolactate synthase activity"/>
    <property type="evidence" value="ECO:0007669"/>
    <property type="project" value="TreeGrafter"/>
</dbReference>
<feature type="domain" description="Thiamine pyrophosphate enzyme TPP-binding" evidence="13">
    <location>
        <begin position="468"/>
        <end position="603"/>
    </location>
</feature>
<evidence type="ECO:0000256" key="4">
    <source>
        <dbReference type="ARBA" id="ARBA00018936"/>
    </source>
</evidence>
<name>A0AAV6VVY5_9ARAC</name>
<keyword evidence="6 10" id="KW-0786">Thiamine pyrophosphate</keyword>
<comment type="caution">
    <text evidence="15">The sequence shown here is derived from an EMBL/GenBank/DDBJ whole genome shotgun (WGS) entry which is preliminary data.</text>
</comment>
<organism evidence="15 16">
    <name type="scientific">Oedothorax gibbosus</name>
    <dbReference type="NCBI Taxonomy" id="931172"/>
    <lineage>
        <taxon>Eukaryota</taxon>
        <taxon>Metazoa</taxon>
        <taxon>Ecdysozoa</taxon>
        <taxon>Arthropoda</taxon>
        <taxon>Chelicerata</taxon>
        <taxon>Arachnida</taxon>
        <taxon>Araneae</taxon>
        <taxon>Araneomorphae</taxon>
        <taxon>Entelegynae</taxon>
        <taxon>Araneoidea</taxon>
        <taxon>Linyphiidae</taxon>
        <taxon>Erigoninae</taxon>
        <taxon>Oedothorax</taxon>
    </lineage>
</organism>
<dbReference type="GO" id="GO:0009097">
    <property type="term" value="P:isoleucine biosynthetic process"/>
    <property type="evidence" value="ECO:0007669"/>
    <property type="project" value="TreeGrafter"/>
</dbReference>
<evidence type="ECO:0000256" key="9">
    <source>
        <dbReference type="ARBA" id="ARBA00048767"/>
    </source>
</evidence>
<dbReference type="Proteomes" id="UP000827092">
    <property type="component" value="Unassembled WGS sequence"/>
</dbReference>
<dbReference type="PANTHER" id="PTHR18968">
    <property type="entry name" value="THIAMINE PYROPHOSPHATE ENZYMES"/>
    <property type="match status" value="1"/>
</dbReference>
<comment type="catalytic activity">
    <reaction evidence="8">
        <text>2-hydroxyoctadecanoyl-CoA = heptadecanal + formyl-CoA</text>
        <dbReference type="Rhea" id="RHEA:55196"/>
        <dbReference type="ChEBI" id="CHEBI:57376"/>
        <dbReference type="ChEBI" id="CHEBI:74116"/>
        <dbReference type="ChEBI" id="CHEBI:138631"/>
    </reaction>
    <physiologicalReaction direction="left-to-right" evidence="8">
        <dbReference type="Rhea" id="RHEA:55197"/>
    </physiologicalReaction>
</comment>
<feature type="domain" description="Thiamine pyrophosphate enzyme N-terminal TPP-binding" evidence="14">
    <location>
        <begin position="51"/>
        <end position="164"/>
    </location>
</feature>
<dbReference type="SUPFAM" id="SSF52518">
    <property type="entry name" value="Thiamin diphosphate-binding fold (THDP-binding)"/>
    <property type="match status" value="2"/>
</dbReference>
<dbReference type="InterPro" id="IPR011766">
    <property type="entry name" value="TPP_enzyme_TPP-bd"/>
</dbReference>
<dbReference type="Pfam" id="PF02775">
    <property type="entry name" value="TPP_enzyme_C"/>
    <property type="match status" value="1"/>
</dbReference>
<keyword evidence="11" id="KW-1133">Transmembrane helix</keyword>
<dbReference type="InterPro" id="IPR029061">
    <property type="entry name" value="THDP-binding"/>
</dbReference>
<keyword evidence="16" id="KW-1185">Reference proteome</keyword>
<sequence length="647" mass="71150">MLDLLNNWDFLWNFNLAISTFVIGIIIHAIIKFELITILTSKEVDLNSNEHGGQLVAKVLKDHGVSHIFTLIGGHISPIIVAAEKLGIRIIDTRHEATCVFAADAFSRISGTIGVAAVTAGPGVTNTITAVKNAQMAETPLLLLGGATASLLKGRGALQDIEQIGLLKSVCKFQKSVTCVRHLVPVLREAIQAAYSDTPGPVFVEVPVDVLYPYRFVKQEMKIKENPKGLIPKIVNTYLKLFLHYQFASAFSKQDTSPLPIRCPLASDSKISECQSLLSKSKKPLILLGSQALIPPQSSKSLQAALEQLKVPCFLGGMARGLLGRNNPLHIRQKRRDALQEADLIILAGSVCDFRLSYGRTFNSKSKIIAVNRDKSQLQKNAGIFWKPTVSIQASASDFIIRLAKQHSNESANESLQTWVTKLRERDESVEKANREKVVKEESNYLDPVNLLYKLEETLPENTVMIADGGDFVATASYILRPQGPLKWLDPGAFGTLGVGAGFALGAKLCYPDSNILIVYGDGSCGYSIVEFDTFIRHKLPVVALVGNDACWTQIAREQIPMFQSDVACNLSFTDYHKVVEAFGGKGFLLSGDDKNDLKSKLSFTKDKGTFVSGKLLLANILIRILYQVQLMHEDGYIKNGNYFRVR</sequence>
<keyword evidence="11" id="KW-0472">Membrane</keyword>
<dbReference type="PANTHER" id="PTHR18968:SF166">
    <property type="entry name" value="2-HYDROXYACYL-COA LYASE 2"/>
    <property type="match status" value="1"/>
</dbReference>
<dbReference type="GO" id="GO:0000287">
    <property type="term" value="F:magnesium ion binding"/>
    <property type="evidence" value="ECO:0007669"/>
    <property type="project" value="InterPro"/>
</dbReference>
<dbReference type="InterPro" id="IPR012001">
    <property type="entry name" value="Thiamin_PyroP_enz_TPP-bd_dom"/>
</dbReference>
<dbReference type="InterPro" id="IPR012000">
    <property type="entry name" value="Thiamin_PyroP_enz_cen_dom"/>
</dbReference>
<dbReference type="FunFam" id="3.40.50.970:FF:000007">
    <property type="entry name" value="Acetolactate synthase"/>
    <property type="match status" value="1"/>
</dbReference>
<evidence type="ECO:0000256" key="5">
    <source>
        <dbReference type="ARBA" id="ARBA00022723"/>
    </source>
</evidence>
<dbReference type="AlphaFoldDB" id="A0AAV6VVY5"/>
<evidence type="ECO:0000256" key="8">
    <source>
        <dbReference type="ARBA" id="ARBA00048738"/>
    </source>
</evidence>
<evidence type="ECO:0000313" key="15">
    <source>
        <dbReference type="EMBL" id="KAG8199892.1"/>
    </source>
</evidence>
<protein>
    <recommendedName>
        <fullName evidence="4">2-hydroxyacyl-CoA lyase 2</fullName>
    </recommendedName>
    <alternativeName>
        <fullName evidence="7">IlvB-like protein</fullName>
    </alternativeName>
</protein>
<feature type="domain" description="Thiamine pyrophosphate enzyme central" evidence="12">
    <location>
        <begin position="272"/>
        <end position="400"/>
    </location>
</feature>
<gene>
    <name evidence="15" type="ORF">JTE90_015882</name>
</gene>
<dbReference type="GO" id="GO:0050660">
    <property type="term" value="F:flavin adenine dinucleotide binding"/>
    <property type="evidence" value="ECO:0007669"/>
    <property type="project" value="TreeGrafter"/>
</dbReference>
<dbReference type="InterPro" id="IPR000399">
    <property type="entry name" value="TPP-bd_CS"/>
</dbReference>
<proteinExistence type="inferred from homology"/>
<evidence type="ECO:0000259" key="12">
    <source>
        <dbReference type="Pfam" id="PF00205"/>
    </source>
</evidence>
<evidence type="ECO:0000259" key="14">
    <source>
        <dbReference type="Pfam" id="PF02776"/>
    </source>
</evidence>
<dbReference type="SUPFAM" id="SSF52467">
    <property type="entry name" value="DHS-like NAD/FAD-binding domain"/>
    <property type="match status" value="1"/>
</dbReference>
<keyword evidence="11" id="KW-0812">Transmembrane</keyword>
<comment type="similarity">
    <text evidence="3 10">Belongs to the TPP enzyme family.</text>
</comment>
<reference evidence="15 16" key="1">
    <citation type="journal article" date="2022" name="Nat. Ecol. Evol.">
        <title>A masculinizing supergene underlies an exaggerated male reproductive morph in a spider.</title>
        <authorList>
            <person name="Hendrickx F."/>
            <person name="De Corte Z."/>
            <person name="Sonet G."/>
            <person name="Van Belleghem S.M."/>
            <person name="Kostlbacher S."/>
            <person name="Vangestel C."/>
        </authorList>
    </citation>
    <scope>NUCLEOTIDE SEQUENCE [LARGE SCALE GENOMIC DNA]</scope>
    <source>
        <strain evidence="15">W744_W776</strain>
    </source>
</reference>
<dbReference type="CDD" id="cd02004">
    <property type="entry name" value="TPP_BZL_OCoD_HPCL"/>
    <property type="match status" value="1"/>
</dbReference>
<evidence type="ECO:0000259" key="13">
    <source>
        <dbReference type="Pfam" id="PF02775"/>
    </source>
</evidence>
<dbReference type="EMBL" id="JAFNEN010000023">
    <property type="protein sequence ID" value="KAG8199892.1"/>
    <property type="molecule type" value="Genomic_DNA"/>
</dbReference>
<evidence type="ECO:0000256" key="10">
    <source>
        <dbReference type="RuleBase" id="RU362132"/>
    </source>
</evidence>